<accession>A0A1Y0D845</accession>
<dbReference type="PIRSF" id="PIRSF006470">
    <property type="entry name" value="DctB"/>
    <property type="match status" value="1"/>
</dbReference>
<protein>
    <recommendedName>
        <fullName evidence="7">C4-dicarboxylate ABC transporter substrate-binding protein</fullName>
    </recommendedName>
</protein>
<evidence type="ECO:0000313" key="5">
    <source>
        <dbReference type="EMBL" id="ART83730.1"/>
    </source>
</evidence>
<comment type="similarity">
    <text evidence="1">Belongs to the bacterial solute-binding protein 7 family.</text>
</comment>
<evidence type="ECO:0008006" key="7">
    <source>
        <dbReference type="Google" id="ProtNLM"/>
    </source>
</evidence>
<dbReference type="GO" id="GO:0055085">
    <property type="term" value="P:transmembrane transport"/>
    <property type="evidence" value="ECO:0007669"/>
    <property type="project" value="InterPro"/>
</dbReference>
<dbReference type="KEGG" id="opf:CBP31_14705"/>
<dbReference type="InterPro" id="IPR038404">
    <property type="entry name" value="TRAP_DctP_sf"/>
</dbReference>
<dbReference type="CDD" id="cd13603">
    <property type="entry name" value="PBP2_TRAP_Siap_TeaA_like"/>
    <property type="match status" value="1"/>
</dbReference>
<feature type="chain" id="PRO_5012824201" description="C4-dicarboxylate ABC transporter substrate-binding protein" evidence="4">
    <location>
        <begin position="23"/>
        <end position="323"/>
    </location>
</feature>
<dbReference type="AlphaFoldDB" id="A0A1Y0D845"/>
<evidence type="ECO:0000256" key="2">
    <source>
        <dbReference type="ARBA" id="ARBA00022448"/>
    </source>
</evidence>
<evidence type="ECO:0000256" key="3">
    <source>
        <dbReference type="ARBA" id="ARBA00022729"/>
    </source>
</evidence>
<dbReference type="PANTHER" id="PTHR33376:SF7">
    <property type="entry name" value="C4-DICARBOXYLATE-BINDING PROTEIN DCTB"/>
    <property type="match status" value="1"/>
</dbReference>
<dbReference type="Gene3D" id="3.40.190.170">
    <property type="entry name" value="Bacterial extracellular solute-binding protein, family 7"/>
    <property type="match status" value="1"/>
</dbReference>
<dbReference type="NCBIfam" id="NF037995">
    <property type="entry name" value="TRAP_S1"/>
    <property type="match status" value="1"/>
</dbReference>
<dbReference type="GO" id="GO:0030288">
    <property type="term" value="C:outer membrane-bounded periplasmic space"/>
    <property type="evidence" value="ECO:0007669"/>
    <property type="project" value="InterPro"/>
</dbReference>
<dbReference type="InterPro" id="IPR018389">
    <property type="entry name" value="DctP_fam"/>
</dbReference>
<dbReference type="InterPro" id="IPR004682">
    <property type="entry name" value="TRAP_DctP"/>
</dbReference>
<evidence type="ECO:0000256" key="1">
    <source>
        <dbReference type="ARBA" id="ARBA00009023"/>
    </source>
</evidence>
<name>A0A1Y0D845_9GAMM</name>
<dbReference type="Proteomes" id="UP000243937">
    <property type="component" value="Chromosome"/>
</dbReference>
<proteinExistence type="inferred from homology"/>
<evidence type="ECO:0000256" key="4">
    <source>
        <dbReference type="SAM" id="SignalP"/>
    </source>
</evidence>
<sequence length="323" mass="35703">MKHINKAIFTLSALAVSVSAHSLELRLGHTGAPTHHYQTISEEFAKEVNDKTNGELTVVVYPSDQLGNQLESTEGVMIGTHDMVLSSDTVLSNWFPDMAVLNLPFLLNSGSDYLKVVNSEVGKHLESQVETQGAVVLGWWENGIRHVTNSKKPIEKPEDLKGLKIRVPEGEIYVDTFKALGAGPTVLSFGELYSALQLKTVDGQENPVAHIVTQNFNEVQDYASKTGHIHMGSPLLINKGLLERIPEEHRNTLVEVARSFGQKHVTLVEELEAKQWKELEEKGMKINEVDTAPFRMSVQSVYDKTESKVTPGLISKVEALLGN</sequence>
<keyword evidence="3 4" id="KW-0732">Signal</keyword>
<dbReference type="OrthoDB" id="9771186at2"/>
<evidence type="ECO:0000313" key="6">
    <source>
        <dbReference type="Proteomes" id="UP000243937"/>
    </source>
</evidence>
<keyword evidence="2" id="KW-0813">Transport</keyword>
<gene>
    <name evidence="5" type="ORF">CBP31_14705</name>
</gene>
<organism evidence="5 6">
    <name type="scientific">Oceanisphaera profunda</name>
    <dbReference type="NCBI Taxonomy" id="1416627"/>
    <lineage>
        <taxon>Bacteria</taxon>
        <taxon>Pseudomonadati</taxon>
        <taxon>Pseudomonadota</taxon>
        <taxon>Gammaproteobacteria</taxon>
        <taxon>Aeromonadales</taxon>
        <taxon>Aeromonadaceae</taxon>
        <taxon>Oceanisphaera</taxon>
    </lineage>
</organism>
<dbReference type="EMBL" id="CP021377">
    <property type="protein sequence ID" value="ART83730.1"/>
    <property type="molecule type" value="Genomic_DNA"/>
</dbReference>
<dbReference type="Pfam" id="PF03480">
    <property type="entry name" value="DctP"/>
    <property type="match status" value="1"/>
</dbReference>
<keyword evidence="6" id="KW-1185">Reference proteome</keyword>
<dbReference type="PANTHER" id="PTHR33376">
    <property type="match status" value="1"/>
</dbReference>
<feature type="signal peptide" evidence="4">
    <location>
        <begin position="1"/>
        <end position="22"/>
    </location>
</feature>
<dbReference type="NCBIfam" id="TIGR00787">
    <property type="entry name" value="dctP"/>
    <property type="match status" value="1"/>
</dbReference>
<reference evidence="5 6" key="1">
    <citation type="journal article" date="2014" name="Int. J. Syst. Evol. Microbiol.">
        <title>Oceanisphaera profunda sp. nov., a marine bacterium isolated from deep-sea sediment, and emended description of the genus Oceanisphaera.</title>
        <authorList>
            <person name="Xu Z."/>
            <person name="Zhang X.Y."/>
            <person name="Su H.N."/>
            <person name="Yu Z.C."/>
            <person name="Liu C."/>
            <person name="Li H."/>
            <person name="Chen X.L."/>
            <person name="Song X.Y."/>
            <person name="Xie B.B."/>
            <person name="Qin Q.L."/>
            <person name="Zhou B.C."/>
            <person name="Shi M."/>
            <person name="Huang Y."/>
            <person name="Zhang Y.Z."/>
        </authorList>
    </citation>
    <scope>NUCLEOTIDE SEQUENCE [LARGE SCALE GENOMIC DNA]</scope>
    <source>
        <strain evidence="5 6">SM1222</strain>
    </source>
</reference>
<dbReference type="RefSeq" id="WP_087038406.1">
    <property type="nucleotide sequence ID" value="NZ_CP021377.1"/>
</dbReference>